<feature type="compositionally biased region" description="Basic and acidic residues" evidence="2">
    <location>
        <begin position="34"/>
        <end position="43"/>
    </location>
</feature>
<evidence type="ECO:0000256" key="1">
    <source>
        <dbReference type="ARBA" id="ARBA00009129"/>
    </source>
</evidence>
<proteinExistence type="inferred from homology"/>
<feature type="compositionally biased region" description="Basic and acidic residues" evidence="2">
    <location>
        <begin position="1"/>
        <end position="14"/>
    </location>
</feature>
<feature type="region of interest" description="Disordered" evidence="2">
    <location>
        <begin position="1"/>
        <end position="57"/>
    </location>
</feature>
<organism evidence="4 5">
    <name type="scientific">Noviherbaspirillum autotrophicum</name>
    <dbReference type="NCBI Taxonomy" id="709839"/>
    <lineage>
        <taxon>Bacteria</taxon>
        <taxon>Pseudomonadati</taxon>
        <taxon>Pseudomonadota</taxon>
        <taxon>Betaproteobacteria</taxon>
        <taxon>Burkholderiales</taxon>
        <taxon>Oxalobacteraceae</taxon>
        <taxon>Noviherbaspirillum</taxon>
    </lineage>
</organism>
<dbReference type="OrthoDB" id="8564562at2"/>
<dbReference type="AlphaFoldDB" id="A0A0C2BQU4"/>
<feature type="domain" description="CsbD-like" evidence="3">
    <location>
        <begin position="4"/>
        <end position="56"/>
    </location>
</feature>
<dbReference type="InterPro" id="IPR036629">
    <property type="entry name" value="YjbJ_sf"/>
</dbReference>
<comment type="similarity">
    <text evidence="1">Belongs to the UPF0337 (CsbD) family.</text>
</comment>
<evidence type="ECO:0000256" key="2">
    <source>
        <dbReference type="SAM" id="MobiDB-lite"/>
    </source>
</evidence>
<dbReference type="SUPFAM" id="SSF69047">
    <property type="entry name" value="Hypothetical protein YjbJ"/>
    <property type="match status" value="1"/>
</dbReference>
<dbReference type="EMBL" id="JWJG01000028">
    <property type="protein sequence ID" value="KIF80401.1"/>
    <property type="molecule type" value="Genomic_DNA"/>
</dbReference>
<dbReference type="InterPro" id="IPR008462">
    <property type="entry name" value="CsbD"/>
</dbReference>
<dbReference type="RefSeq" id="WP_040039309.1">
    <property type="nucleotide sequence ID" value="NZ_JWJG01000028.1"/>
</dbReference>
<dbReference type="Pfam" id="PF05532">
    <property type="entry name" value="CsbD"/>
    <property type="match status" value="1"/>
</dbReference>
<dbReference type="Gene3D" id="1.10.1470.10">
    <property type="entry name" value="YjbJ"/>
    <property type="match status" value="1"/>
</dbReference>
<reference evidence="4 5" key="1">
    <citation type="submission" date="2014-12" db="EMBL/GenBank/DDBJ databases">
        <title>Denitrispirillum autotrophicum gen. nov., sp. nov., Denitrifying, Facultatively Autotrophic Bacteria Isolated from Rice Paddy Soil.</title>
        <authorList>
            <person name="Ishii S."/>
            <person name="Ashida N."/>
            <person name="Ohno H."/>
            <person name="Otsuka S."/>
            <person name="Yokota A."/>
            <person name="Senoo K."/>
        </authorList>
    </citation>
    <scope>NUCLEOTIDE SEQUENCE [LARGE SCALE GENOMIC DNA]</scope>
    <source>
        <strain evidence="4 5">TSA66</strain>
    </source>
</reference>
<dbReference type="Proteomes" id="UP000031572">
    <property type="component" value="Unassembled WGS sequence"/>
</dbReference>
<evidence type="ECO:0000313" key="5">
    <source>
        <dbReference type="Proteomes" id="UP000031572"/>
    </source>
</evidence>
<protein>
    <submittedName>
        <fullName evidence="4">General stress protein CsbD</fullName>
    </submittedName>
</protein>
<accession>A0A0C2BQU4</accession>
<comment type="caution">
    <text evidence="4">The sequence shown here is derived from an EMBL/GenBank/DDBJ whole genome shotgun (WGS) entry which is preliminary data.</text>
</comment>
<evidence type="ECO:0000313" key="4">
    <source>
        <dbReference type="EMBL" id="KIF80401.1"/>
    </source>
</evidence>
<gene>
    <name evidence="4" type="ORF">TSA66_05535</name>
</gene>
<name>A0A0C2BQU4_9BURK</name>
<keyword evidence="5" id="KW-1185">Reference proteome</keyword>
<sequence>MNKDQVKGAVKDAAGKVQQKAGEMTGSQEQQMKGVEKQAEGKTQKVAGNVKDAARKH</sequence>
<evidence type="ECO:0000259" key="3">
    <source>
        <dbReference type="Pfam" id="PF05532"/>
    </source>
</evidence>
<dbReference type="STRING" id="709839.TSA66_05535"/>